<accession>A0AA91PVP2</accession>
<evidence type="ECO:0008006" key="5">
    <source>
        <dbReference type="Google" id="ProtNLM"/>
    </source>
</evidence>
<proteinExistence type="predicted"/>
<organism evidence="3 4">
    <name type="scientific">Clavispora lusitaniae</name>
    <name type="common">Candida lusitaniae</name>
    <dbReference type="NCBI Taxonomy" id="36911"/>
    <lineage>
        <taxon>Eukaryota</taxon>
        <taxon>Fungi</taxon>
        <taxon>Dikarya</taxon>
        <taxon>Ascomycota</taxon>
        <taxon>Saccharomycotina</taxon>
        <taxon>Pichiomycetes</taxon>
        <taxon>Metschnikowiaceae</taxon>
        <taxon>Clavispora</taxon>
    </lineage>
</organism>
<dbReference type="Proteomes" id="UP000195602">
    <property type="component" value="Unassembled WGS sequence"/>
</dbReference>
<keyword evidence="1" id="KW-0175">Coiled coil</keyword>
<dbReference type="PANTHER" id="PTHR42342:SF1">
    <property type="entry name" value="STATIONARY PHASE PROTEIN 5"/>
    <property type="match status" value="1"/>
</dbReference>
<dbReference type="AlphaFoldDB" id="A0AA91PVP2"/>
<evidence type="ECO:0000313" key="3">
    <source>
        <dbReference type="EMBL" id="OVF04000.1"/>
    </source>
</evidence>
<protein>
    <recommendedName>
        <fullName evidence="5">Stationary phase protein</fullName>
    </recommendedName>
</protein>
<feature type="compositionally biased region" description="Low complexity" evidence="2">
    <location>
        <begin position="303"/>
        <end position="320"/>
    </location>
</feature>
<sequence length="345" mass="38987">MSTLKNLSALRKKIAKRIREALSELHENLGRGQSAVPVPVPVPMRSPRGFRMCPLSCYSNASFGARRFYCTYSNRFSGFANLRWAKITDSVLFQNFSSRTQFRSHSFANYYKTPTVMQLLKLKPSVEDANGMRAKHRIPTRSATAMEQVPSGLRLNVSLSKRFHDMVMDLAKPVSNVAEGCYVDFQIQPRILIPQNTMMSPEVLSELLVNLKHFEKHIRDLQSDLARLGELGELPVQFLGAQNTIRVYFPNCDRERLETLLREKNVVNGVVYEDYSNECVELESSSSVSSLSDFDILSSFNLSSSASSDSDAYDDVLSSSEGSRLEPASSYHRVEIVDADSYYWT</sequence>
<dbReference type="PANTHER" id="PTHR42342">
    <property type="entry name" value="STATIONARY PHASE PROTEIN 5"/>
    <property type="match status" value="1"/>
</dbReference>
<evidence type="ECO:0000313" key="4">
    <source>
        <dbReference type="Proteomes" id="UP000195602"/>
    </source>
</evidence>
<evidence type="ECO:0000256" key="1">
    <source>
        <dbReference type="SAM" id="Coils"/>
    </source>
</evidence>
<feature type="coiled-coil region" evidence="1">
    <location>
        <begin position="204"/>
        <end position="231"/>
    </location>
</feature>
<dbReference type="KEGG" id="clus:A9F13_29g00088"/>
<feature type="region of interest" description="Disordered" evidence="2">
    <location>
        <begin position="303"/>
        <end position="323"/>
    </location>
</feature>
<evidence type="ECO:0000256" key="2">
    <source>
        <dbReference type="SAM" id="MobiDB-lite"/>
    </source>
</evidence>
<name>A0AA91PVP2_CLALS</name>
<dbReference type="EMBL" id="LYUB02000029">
    <property type="protein sequence ID" value="OVF04000.1"/>
    <property type="molecule type" value="Genomic_DNA"/>
</dbReference>
<comment type="caution">
    <text evidence="3">The sequence shown here is derived from an EMBL/GenBank/DDBJ whole genome shotgun (WGS) entry which is preliminary data.</text>
</comment>
<reference evidence="3 4" key="1">
    <citation type="submission" date="2017-04" db="EMBL/GenBank/DDBJ databases">
        <title>Draft genome of the yeast Clavispora lusitaniae type strain CBS 6936.</title>
        <authorList>
            <person name="Durrens P."/>
            <person name="Klopp C."/>
            <person name="Biteau N."/>
            <person name="Fitton-Ouhabi V."/>
            <person name="Dementhon K."/>
            <person name="Accoceberry I."/>
            <person name="Sherman D.J."/>
            <person name="Noel T."/>
        </authorList>
    </citation>
    <scope>NUCLEOTIDE SEQUENCE [LARGE SCALE GENOMIC DNA]</scope>
    <source>
        <strain evidence="3 4">CBS 6936</strain>
    </source>
</reference>
<dbReference type="GO" id="GO:0043248">
    <property type="term" value="P:proteasome assembly"/>
    <property type="evidence" value="ECO:0007669"/>
    <property type="project" value="TreeGrafter"/>
</dbReference>
<dbReference type="InterPro" id="IPR038816">
    <property type="entry name" value="Stationary_phase_5"/>
</dbReference>
<gene>
    <name evidence="3" type="ORF">A9F13_29g00088</name>
</gene>
<dbReference type="GO" id="GO:0070628">
    <property type="term" value="F:proteasome binding"/>
    <property type="evidence" value="ECO:0007669"/>
    <property type="project" value="InterPro"/>
</dbReference>